<feature type="domain" description="BON" evidence="2">
    <location>
        <begin position="70"/>
        <end position="127"/>
    </location>
</feature>
<feature type="region of interest" description="Disordered" evidence="1">
    <location>
        <begin position="143"/>
        <end position="177"/>
    </location>
</feature>
<comment type="caution">
    <text evidence="3">The sequence shown here is derived from an EMBL/GenBank/DDBJ whole genome shotgun (WGS) entry which is preliminary data.</text>
</comment>
<keyword evidence="4" id="KW-1185">Reference proteome</keyword>
<accession>A0ABT1BQ44</accession>
<gene>
    <name evidence="3" type="ORF">M0L44_13365</name>
</gene>
<dbReference type="InterPro" id="IPR007055">
    <property type="entry name" value="BON_dom"/>
</dbReference>
<dbReference type="Pfam" id="PF04972">
    <property type="entry name" value="BON"/>
    <property type="match status" value="1"/>
</dbReference>
<feature type="compositionally biased region" description="Low complexity" evidence="1">
    <location>
        <begin position="152"/>
        <end position="164"/>
    </location>
</feature>
<dbReference type="RefSeq" id="WP_252770192.1">
    <property type="nucleotide sequence ID" value="NZ_JAMXMC010000007.1"/>
</dbReference>
<evidence type="ECO:0000313" key="4">
    <source>
        <dbReference type="Proteomes" id="UP001204851"/>
    </source>
</evidence>
<reference evidence="3 4" key="1">
    <citation type="submission" date="2022-06" db="EMBL/GenBank/DDBJ databases">
        <title>Ideonella sp. NS12-5 Genome sequencing and assembly.</title>
        <authorList>
            <person name="Jung Y."/>
        </authorList>
    </citation>
    <scope>NUCLEOTIDE SEQUENCE [LARGE SCALE GENOMIC DNA]</scope>
    <source>
        <strain evidence="3 4">NS12-5</strain>
    </source>
</reference>
<evidence type="ECO:0000256" key="1">
    <source>
        <dbReference type="SAM" id="MobiDB-lite"/>
    </source>
</evidence>
<organism evidence="3 4">
    <name type="scientific">Ideonella oryzae</name>
    <dbReference type="NCBI Taxonomy" id="2937441"/>
    <lineage>
        <taxon>Bacteria</taxon>
        <taxon>Pseudomonadati</taxon>
        <taxon>Pseudomonadota</taxon>
        <taxon>Betaproteobacteria</taxon>
        <taxon>Burkholderiales</taxon>
        <taxon>Sphaerotilaceae</taxon>
        <taxon>Ideonella</taxon>
    </lineage>
</organism>
<proteinExistence type="predicted"/>
<evidence type="ECO:0000259" key="2">
    <source>
        <dbReference type="Pfam" id="PF04972"/>
    </source>
</evidence>
<sequence length="177" mass="18212">MPLPESAPAPANWFGDPFVQVSAAVAGCPEPLGPRATPAERLAQSHHRAERGTTCFLQGQCSEPSAYRYDADIARAVVQALRQSPRVAQGTLWVTVQGRDVFIEGCAPAAQATATEAERLARQVPQVLAAVAAVFDGQGPAPYRTWPNAPVGGAAQAGSGSASAEPQATGSGAGRPK</sequence>
<evidence type="ECO:0000313" key="3">
    <source>
        <dbReference type="EMBL" id="MCO5977692.1"/>
    </source>
</evidence>
<dbReference type="Proteomes" id="UP001204851">
    <property type="component" value="Unassembled WGS sequence"/>
</dbReference>
<dbReference type="EMBL" id="JAMXMC010000007">
    <property type="protein sequence ID" value="MCO5977692.1"/>
    <property type="molecule type" value="Genomic_DNA"/>
</dbReference>
<protein>
    <submittedName>
        <fullName evidence="3">BON domain-containing protein</fullName>
    </submittedName>
</protein>
<name>A0ABT1BQ44_9BURK</name>